<dbReference type="Proteomes" id="UP001501102">
    <property type="component" value="Unassembled WGS sequence"/>
</dbReference>
<evidence type="ECO:0000259" key="4">
    <source>
        <dbReference type="Pfam" id="PF00120"/>
    </source>
</evidence>
<comment type="similarity">
    <text evidence="1 3">Belongs to the glutamine synthetase family.</text>
</comment>
<evidence type="ECO:0000256" key="1">
    <source>
        <dbReference type="ARBA" id="ARBA00009897"/>
    </source>
</evidence>
<evidence type="ECO:0000313" key="6">
    <source>
        <dbReference type="Proteomes" id="UP001501102"/>
    </source>
</evidence>
<evidence type="ECO:0000256" key="3">
    <source>
        <dbReference type="RuleBase" id="RU000384"/>
    </source>
</evidence>
<dbReference type="PANTHER" id="PTHR43785">
    <property type="entry name" value="GAMMA-GLUTAMYLPUTRESCINE SYNTHETASE"/>
    <property type="match status" value="1"/>
</dbReference>
<gene>
    <name evidence="5" type="ORF">GCM10020221_19550</name>
</gene>
<proteinExistence type="inferred from homology"/>
<sequence length="111" mass="11433">MDQANAEVKCFDGAANPYLAAGAVIAAGLAGIEAGLALPPPVTGDPAVTGGQERLPASPADALDRFTRSDLLRTALGDPLFEAVAAVRRAEVRQYAGAAPQDIADATRRRY</sequence>
<evidence type="ECO:0000256" key="2">
    <source>
        <dbReference type="ARBA" id="ARBA00022598"/>
    </source>
</evidence>
<dbReference type="InterPro" id="IPR008146">
    <property type="entry name" value="Gln_synth_cat_dom"/>
</dbReference>
<dbReference type="PANTHER" id="PTHR43785:SF12">
    <property type="entry name" value="TYPE-1 GLUTAMINE SYNTHETASE 2"/>
    <property type="match status" value="1"/>
</dbReference>
<reference evidence="5 6" key="1">
    <citation type="journal article" date="2019" name="Int. J. Syst. Evol. Microbiol.">
        <title>The Global Catalogue of Microorganisms (GCM) 10K type strain sequencing project: providing services to taxonomists for standard genome sequencing and annotation.</title>
        <authorList>
            <consortium name="The Broad Institute Genomics Platform"/>
            <consortium name="The Broad Institute Genome Sequencing Center for Infectious Disease"/>
            <person name="Wu L."/>
            <person name="Ma J."/>
        </authorList>
    </citation>
    <scope>NUCLEOTIDE SEQUENCE [LARGE SCALE GENOMIC DNA]</scope>
    <source>
        <strain evidence="5 6">JCM 4087</strain>
    </source>
</reference>
<organism evidence="5 6">
    <name type="scientific">Streptomyces thioluteus</name>
    <dbReference type="NCBI Taxonomy" id="66431"/>
    <lineage>
        <taxon>Bacteria</taxon>
        <taxon>Bacillati</taxon>
        <taxon>Actinomycetota</taxon>
        <taxon>Actinomycetes</taxon>
        <taxon>Kitasatosporales</taxon>
        <taxon>Streptomycetaceae</taxon>
        <taxon>Streptomyces</taxon>
    </lineage>
</organism>
<dbReference type="EMBL" id="BAAAXZ010000075">
    <property type="protein sequence ID" value="GAA2923592.1"/>
    <property type="molecule type" value="Genomic_DNA"/>
</dbReference>
<feature type="domain" description="GS catalytic" evidence="4">
    <location>
        <begin position="4"/>
        <end position="98"/>
    </location>
</feature>
<keyword evidence="6" id="KW-1185">Reference proteome</keyword>
<protein>
    <recommendedName>
        <fullName evidence="4">GS catalytic domain-containing protein</fullName>
    </recommendedName>
</protein>
<accession>A0ABN3WPA6</accession>
<dbReference type="Pfam" id="PF00120">
    <property type="entry name" value="Gln-synt_C"/>
    <property type="match status" value="1"/>
</dbReference>
<dbReference type="SUPFAM" id="SSF55931">
    <property type="entry name" value="Glutamine synthetase/guanido kinase"/>
    <property type="match status" value="1"/>
</dbReference>
<name>A0ABN3WPA6_STRTU</name>
<dbReference type="InterPro" id="IPR014746">
    <property type="entry name" value="Gln_synth/guanido_kin_cat_dom"/>
</dbReference>
<dbReference type="Gene3D" id="3.30.590.10">
    <property type="entry name" value="Glutamine synthetase/guanido kinase, catalytic domain"/>
    <property type="match status" value="1"/>
</dbReference>
<keyword evidence="2" id="KW-0436">Ligase</keyword>
<comment type="caution">
    <text evidence="5">The sequence shown here is derived from an EMBL/GenBank/DDBJ whole genome shotgun (WGS) entry which is preliminary data.</text>
</comment>
<evidence type="ECO:0000313" key="5">
    <source>
        <dbReference type="EMBL" id="GAA2923592.1"/>
    </source>
</evidence>